<evidence type="ECO:0000313" key="5">
    <source>
        <dbReference type="Proteomes" id="UP000216533"/>
    </source>
</evidence>
<gene>
    <name evidence="3" type="ORF">CGZ91_06480</name>
    <name evidence="2" type="ORF">CGZ92_08925</name>
</gene>
<evidence type="ECO:0000313" key="2">
    <source>
        <dbReference type="EMBL" id="OYN86462.1"/>
    </source>
</evidence>
<proteinExistence type="predicted"/>
<dbReference type="InterPro" id="IPR025870">
    <property type="entry name" value="Glyoxalase-like_dom"/>
</dbReference>
<accession>A0A255EAM9</accession>
<dbReference type="Pfam" id="PF13468">
    <property type="entry name" value="Glyoxalase_3"/>
    <property type="match status" value="1"/>
</dbReference>
<sequence>MRRRPECLCVIDPSRYLSSVSSVVQLPPHLDHIIVAAPDLDAAVAALAKATGVTARPGGVHPTFGTRNALVGLGEGHYLELIGPEPSIEVERMPFDLNRTRTIRVATWAVRPDDADAAVVAATQAGLAVGELAPGSRRTAEGDLLTWRLTEPLAADVSGIVPFVIDWGTTTPPGFSLPAELTVTGFGATGPAPVPLDPLDTTIAVDQSEAAGLWLDLTGPQGTWQLPVTPIRD</sequence>
<protein>
    <recommendedName>
        <fullName evidence="1">Glyoxalase-like domain-containing protein</fullName>
    </recommendedName>
</protein>
<dbReference type="AlphaFoldDB" id="A0A255EAM9"/>
<dbReference type="EMBL" id="NMVJ01000006">
    <property type="protein sequence ID" value="OYN91101.1"/>
    <property type="molecule type" value="Genomic_DNA"/>
</dbReference>
<dbReference type="PANTHER" id="PTHR40265:SF1">
    <property type="entry name" value="GLYOXALASE-LIKE DOMAIN-CONTAINING PROTEIN"/>
    <property type="match status" value="1"/>
</dbReference>
<name>A0A255EAM9_9ACTN</name>
<accession>A0A255EJE4</accession>
<dbReference type="SUPFAM" id="SSF54593">
    <property type="entry name" value="Glyoxalase/Bleomycin resistance protein/Dihydroxybiphenyl dioxygenase"/>
    <property type="match status" value="1"/>
</dbReference>
<evidence type="ECO:0000313" key="4">
    <source>
        <dbReference type="Proteomes" id="UP000216300"/>
    </source>
</evidence>
<comment type="caution">
    <text evidence="2">The sequence shown here is derived from an EMBL/GenBank/DDBJ whole genome shotgun (WGS) entry which is preliminary data.</text>
</comment>
<feature type="domain" description="Glyoxalase-like" evidence="1">
    <location>
        <begin position="30"/>
        <end position="172"/>
    </location>
</feature>
<dbReference type="InterPro" id="IPR029068">
    <property type="entry name" value="Glyas_Bleomycin-R_OHBP_Dase"/>
</dbReference>
<dbReference type="Proteomes" id="UP000216533">
    <property type="component" value="Unassembled WGS sequence"/>
</dbReference>
<dbReference type="Gene3D" id="3.10.180.10">
    <property type="entry name" value="2,3-Dihydroxybiphenyl 1,2-Dioxygenase, domain 1"/>
    <property type="match status" value="1"/>
</dbReference>
<evidence type="ECO:0000259" key="1">
    <source>
        <dbReference type="Pfam" id="PF13468"/>
    </source>
</evidence>
<dbReference type="EMBL" id="NMVI01000018">
    <property type="protein sequence ID" value="OYN86462.1"/>
    <property type="molecule type" value="Genomic_DNA"/>
</dbReference>
<keyword evidence="4" id="KW-1185">Reference proteome</keyword>
<dbReference type="PANTHER" id="PTHR40265">
    <property type="entry name" value="BLL2707 PROTEIN"/>
    <property type="match status" value="1"/>
</dbReference>
<evidence type="ECO:0000313" key="3">
    <source>
        <dbReference type="EMBL" id="OYN91101.1"/>
    </source>
</evidence>
<dbReference type="Proteomes" id="UP000216300">
    <property type="component" value="Unassembled WGS sequence"/>
</dbReference>
<organism evidence="2 5">
    <name type="scientific">Parenemella sanctibonifatiensis</name>
    <dbReference type="NCBI Taxonomy" id="2016505"/>
    <lineage>
        <taxon>Bacteria</taxon>
        <taxon>Bacillati</taxon>
        <taxon>Actinomycetota</taxon>
        <taxon>Actinomycetes</taxon>
        <taxon>Propionibacteriales</taxon>
        <taxon>Propionibacteriaceae</taxon>
        <taxon>Parenemella</taxon>
    </lineage>
</organism>
<dbReference type="OrthoDB" id="3227561at2"/>
<reference evidence="4 5" key="1">
    <citation type="submission" date="2017-07" db="EMBL/GenBank/DDBJ databases">
        <title>Draft whole genome sequences of clinical Proprionibacteriaceae strains.</title>
        <authorList>
            <person name="Bernier A.-M."/>
            <person name="Bernard K."/>
            <person name="Domingo M.-C."/>
        </authorList>
    </citation>
    <scope>NUCLEOTIDE SEQUENCE [LARGE SCALE GENOMIC DNA]</scope>
    <source>
        <strain evidence="3 4">NML 150081</strain>
        <strain evidence="2 5">NML 160184</strain>
    </source>
</reference>